<reference evidence="3 4" key="1">
    <citation type="submission" date="2018-06" db="EMBL/GenBank/DDBJ databases">
        <authorList>
            <consortium name="Pathogen Informatics"/>
            <person name="Doyle S."/>
        </authorList>
    </citation>
    <scope>NUCLEOTIDE SEQUENCE [LARGE SCALE GENOMIC DNA]</scope>
    <source>
        <strain evidence="3 4">NCTC12120</strain>
    </source>
</reference>
<evidence type="ECO:0000256" key="1">
    <source>
        <dbReference type="SAM" id="Phobius"/>
    </source>
</evidence>
<dbReference type="EMBL" id="UAVU01000007">
    <property type="protein sequence ID" value="SQC91252.1"/>
    <property type="molecule type" value="Genomic_DNA"/>
</dbReference>
<feature type="transmembrane region" description="Helical" evidence="1">
    <location>
        <begin position="12"/>
        <end position="32"/>
    </location>
</feature>
<name>A0A2X3IFJ9_9ENTR</name>
<dbReference type="AlphaFoldDB" id="A0A2X3IFJ9"/>
<evidence type="ECO:0000313" key="3">
    <source>
        <dbReference type="EMBL" id="SQC91252.1"/>
    </source>
</evidence>
<keyword evidence="1" id="KW-1133">Transmembrane helix</keyword>
<evidence type="ECO:0000259" key="2">
    <source>
        <dbReference type="Pfam" id="PF16967"/>
    </source>
</evidence>
<dbReference type="PROSITE" id="PS51257">
    <property type="entry name" value="PROKAR_LIPOPROTEIN"/>
    <property type="match status" value="1"/>
</dbReference>
<dbReference type="Pfam" id="PF16967">
    <property type="entry name" value="TcfC"/>
    <property type="match status" value="1"/>
</dbReference>
<keyword evidence="1" id="KW-0812">Transmembrane</keyword>
<sequence length="108" mass="12343">MRAFITCIPKKNWQGIFFAWVCFPLIMTLAACRRRAPTAVQLWARCGGSSDALSLDAESVSAWPVYVTGRNQSIVEVWRDERLVYTQQLQTGIQALDTRRLPFGIYRC</sequence>
<proteinExistence type="predicted"/>
<dbReference type="Proteomes" id="UP000251197">
    <property type="component" value="Unassembled WGS sequence"/>
</dbReference>
<organism evidence="3 4">
    <name type="scientific">Cedecea neteri</name>
    <dbReference type="NCBI Taxonomy" id="158822"/>
    <lineage>
        <taxon>Bacteria</taxon>
        <taxon>Pseudomonadati</taxon>
        <taxon>Pseudomonadota</taxon>
        <taxon>Gammaproteobacteria</taxon>
        <taxon>Enterobacterales</taxon>
        <taxon>Enterobacteriaceae</taxon>
        <taxon>Cedecea</taxon>
    </lineage>
</organism>
<gene>
    <name evidence="3" type="ORF">NCTC12120_04404</name>
</gene>
<accession>A0A2X3IFJ9</accession>
<evidence type="ECO:0000313" key="4">
    <source>
        <dbReference type="Proteomes" id="UP000251197"/>
    </source>
</evidence>
<feature type="domain" description="Pilus assembly protein E-set like" evidence="2">
    <location>
        <begin position="61"/>
        <end position="107"/>
    </location>
</feature>
<keyword evidence="1" id="KW-0472">Membrane</keyword>
<dbReference type="InterPro" id="IPR032636">
    <property type="entry name" value="Pilus_assem_E-set-like_dom"/>
</dbReference>
<protein>
    <recommendedName>
        <fullName evidence="2">Pilus assembly protein E-set like domain-containing protein</fullName>
    </recommendedName>
</protein>